<keyword evidence="2" id="KW-1185">Reference proteome</keyword>
<dbReference type="EMBL" id="FNBW01000018">
    <property type="protein sequence ID" value="SDG47531.1"/>
    <property type="molecule type" value="Genomic_DNA"/>
</dbReference>
<protein>
    <submittedName>
        <fullName evidence="1">Sporadic carbohydrate cluster 2OG-Fe(II) oxygenase</fullName>
    </submittedName>
</protein>
<organism evidence="1 2">
    <name type="scientific">Thalassobaculum litoreum DSM 18839</name>
    <dbReference type="NCBI Taxonomy" id="1123362"/>
    <lineage>
        <taxon>Bacteria</taxon>
        <taxon>Pseudomonadati</taxon>
        <taxon>Pseudomonadota</taxon>
        <taxon>Alphaproteobacteria</taxon>
        <taxon>Rhodospirillales</taxon>
        <taxon>Thalassobaculaceae</taxon>
        <taxon>Thalassobaculum</taxon>
    </lineage>
</organism>
<evidence type="ECO:0000313" key="2">
    <source>
        <dbReference type="Proteomes" id="UP000198615"/>
    </source>
</evidence>
<accession>A0A8G2BM08</accession>
<dbReference type="AlphaFoldDB" id="A0A8G2BM08"/>
<gene>
    <name evidence="1" type="ORF">SAMN05660686_04549</name>
</gene>
<dbReference type="Proteomes" id="UP000198615">
    <property type="component" value="Unassembled WGS sequence"/>
</dbReference>
<comment type="caution">
    <text evidence="1">The sequence shown here is derived from an EMBL/GenBank/DDBJ whole genome shotgun (WGS) entry which is preliminary data.</text>
</comment>
<dbReference type="NCBIfam" id="TIGR04324">
    <property type="entry name" value="SpoChoClust_2"/>
    <property type="match status" value="1"/>
</dbReference>
<proteinExistence type="predicted"/>
<dbReference type="InterPro" id="IPR027611">
    <property type="entry name" value="SpoChClust_oxygenase"/>
</dbReference>
<dbReference type="RefSeq" id="WP_051244946.1">
    <property type="nucleotide sequence ID" value="NZ_FNBW01000018.1"/>
</dbReference>
<dbReference type="SUPFAM" id="SSF51197">
    <property type="entry name" value="Clavaminate synthase-like"/>
    <property type="match status" value="1"/>
</dbReference>
<dbReference type="Gene3D" id="2.60.120.620">
    <property type="entry name" value="q2cbj1_9rhob like domain"/>
    <property type="match status" value="1"/>
</dbReference>
<reference evidence="1 2" key="1">
    <citation type="submission" date="2016-10" db="EMBL/GenBank/DDBJ databases">
        <authorList>
            <person name="Varghese N."/>
            <person name="Submissions S."/>
        </authorList>
    </citation>
    <scope>NUCLEOTIDE SEQUENCE [LARGE SCALE GENOMIC DNA]</scope>
    <source>
        <strain evidence="1 2">DSM 18839</strain>
    </source>
</reference>
<dbReference type="OrthoDB" id="583574at2"/>
<name>A0A8G2BM08_9PROT</name>
<sequence length="276" mass="31615">MSKHIPQSLSPFFRPEEIELADAFLDDAYIIRSAEDRAALDRIQHHVAQTAASLLDCPAPDDPLAFLDSIHARVTVEKLNDFRLAVFRAMNDQDWLRPAYFSVARQAVQTLAGNELAMQRRVNLSIQLPNDDSSLLPVHADVWSGDSPYEIVLWIPLVNCFATKSMYIAPPDLDRELQARFTDFEGRSAEDIWRRIEPHVRFLEVPYGSYLLFSQNVMHGNRVNTEPTTRWSMNCRFKSVMSPYADKRLGEFFEPITLRPATRLGLDYKLPGGFQE</sequence>
<evidence type="ECO:0000313" key="1">
    <source>
        <dbReference type="EMBL" id="SDG47531.1"/>
    </source>
</evidence>